<keyword evidence="7" id="KW-0443">Lipid metabolism</keyword>
<dbReference type="GO" id="GO:0005524">
    <property type="term" value="F:ATP binding"/>
    <property type="evidence" value="ECO:0007669"/>
    <property type="project" value="UniProtKB-KW"/>
</dbReference>
<feature type="domain" description="CoA carboxyltransferase N-terminal" evidence="8">
    <location>
        <begin position="223"/>
        <end position="487"/>
    </location>
</feature>
<dbReference type="GO" id="GO:0008270">
    <property type="term" value="F:zinc ion binding"/>
    <property type="evidence" value="ECO:0007669"/>
    <property type="project" value="UniProtKB-UniRule"/>
</dbReference>
<dbReference type="Pfam" id="PF01039">
    <property type="entry name" value="Carboxyl_trans"/>
    <property type="match status" value="1"/>
</dbReference>
<keyword evidence="7" id="KW-0444">Lipid biosynthesis</keyword>
<dbReference type="PRINTS" id="PR01070">
    <property type="entry name" value="ACCCTRFRASEB"/>
</dbReference>
<evidence type="ECO:0000256" key="7">
    <source>
        <dbReference type="HAMAP-Rule" id="MF_01395"/>
    </source>
</evidence>
<keyword evidence="7" id="KW-0479">Metal-binding</keyword>
<dbReference type="GO" id="GO:0016743">
    <property type="term" value="F:carboxyl- or carbamoyltransferase activity"/>
    <property type="evidence" value="ECO:0007669"/>
    <property type="project" value="UniProtKB-UniRule"/>
</dbReference>
<comment type="similarity">
    <text evidence="7">Belongs to the AccD/PCCB family.</text>
</comment>
<dbReference type="AlphaFoldDB" id="A0A0D3M9T8"/>
<dbReference type="Gene3D" id="3.90.226.10">
    <property type="entry name" value="2-enoyl-CoA Hydratase, Chain A, domain 1"/>
    <property type="match status" value="1"/>
</dbReference>
<dbReference type="GO" id="GO:0009570">
    <property type="term" value="C:chloroplast stroma"/>
    <property type="evidence" value="ECO:0007669"/>
    <property type="project" value="UniProtKB-SubCell"/>
</dbReference>
<dbReference type="GO" id="GO:2001295">
    <property type="term" value="P:malonyl-CoA biosynthetic process"/>
    <property type="evidence" value="ECO:0007669"/>
    <property type="project" value="UniProtKB-UniRule"/>
</dbReference>
<gene>
    <name evidence="7 9" type="primary">accD</name>
</gene>
<evidence type="ECO:0000256" key="4">
    <source>
        <dbReference type="ARBA" id="ARBA00022771"/>
    </source>
</evidence>
<evidence type="ECO:0000313" key="9">
    <source>
        <dbReference type="EMBL" id="AID52228.1"/>
    </source>
</evidence>
<feature type="binding site" evidence="7">
    <location>
        <position position="246"/>
    </location>
    <ligand>
        <name>Zn(2+)</name>
        <dbReference type="ChEBI" id="CHEBI:29105"/>
    </ligand>
</feature>
<comment type="function">
    <text evidence="7">Component of the acetyl coenzyme A carboxylase (ACC) complex. Biotin carboxylase (BC) catalyzes the carboxylation of biotin on its carrier protein (BCCP) and then the CO(2) group is transferred by the transcarboxylase to acetyl-CoA to form malonyl-CoA.</text>
</comment>
<name>A0A0D3M9T8_PAPAR</name>
<comment type="subcellular location">
    <subcellularLocation>
        <location evidence="7">Plastid</location>
        <location evidence="7">Chloroplast stroma</location>
    </subcellularLocation>
</comment>
<dbReference type="UniPathway" id="UPA00655">
    <property type="reaction ID" value="UER00711"/>
</dbReference>
<dbReference type="EMBL" id="LC085347">
    <property type="protein sequence ID" value="BAX88088.1"/>
    <property type="molecule type" value="Genomic_DNA"/>
</dbReference>
<reference evidence="10" key="3">
    <citation type="journal article" date="2017" name="Front. Plant Sci.">
        <title>The Complete Plastome Sequences of Four Orchid Species: Insights into the Evolution of the Orchidaceae and the Utility of Plastomic Mutational Hotspots.</title>
        <authorList>
            <person name="Niu Z."/>
            <person name="Xue Q."/>
            <person name="Zhu S."/>
            <person name="Sun J."/>
            <person name="Liu W."/>
            <person name="Ding X."/>
        </authorList>
    </citation>
    <scope>NUCLEOTIDE SEQUENCE</scope>
</reference>
<keyword evidence="9" id="KW-0150">Chloroplast</keyword>
<dbReference type="GO" id="GO:0003989">
    <property type="term" value="F:acetyl-CoA carboxylase activity"/>
    <property type="evidence" value="ECO:0007669"/>
    <property type="project" value="InterPro"/>
</dbReference>
<keyword evidence="9" id="KW-0934">Plastid</keyword>
<dbReference type="PANTHER" id="PTHR42995">
    <property type="entry name" value="ACETYL-COENZYME A CARBOXYLASE CARBOXYL TRANSFERASE SUBUNIT BETA, CHLOROPLASTIC"/>
    <property type="match status" value="1"/>
</dbReference>
<keyword evidence="7" id="KW-0275">Fatty acid biosynthesis</keyword>
<dbReference type="RefSeq" id="YP_009129861.1">
    <property type="nucleotide sequence ID" value="NC_026779.1"/>
</dbReference>
<dbReference type="SUPFAM" id="SSF52096">
    <property type="entry name" value="ClpP/crotonase"/>
    <property type="match status" value="1"/>
</dbReference>
<feature type="binding site" evidence="7">
    <location>
        <position position="230"/>
    </location>
    <ligand>
        <name>Zn(2+)</name>
        <dbReference type="ChEBI" id="CHEBI:29105"/>
    </ligand>
</feature>
<evidence type="ECO:0000256" key="2">
    <source>
        <dbReference type="ARBA" id="ARBA00022679"/>
    </source>
</evidence>
<dbReference type="GO" id="GO:0009317">
    <property type="term" value="C:acetyl-CoA carboxylase complex"/>
    <property type="evidence" value="ECO:0007669"/>
    <property type="project" value="InterPro"/>
</dbReference>
<dbReference type="InterPro" id="IPR034733">
    <property type="entry name" value="AcCoA_carboxyl_beta"/>
</dbReference>
<dbReference type="NCBIfam" id="TIGR00515">
    <property type="entry name" value="accD"/>
    <property type="match status" value="1"/>
</dbReference>
<dbReference type="GeneID" id="24019570"/>
<comment type="pathway">
    <text evidence="7">Lipid metabolism; malonyl-CoA biosynthesis; malonyl-CoA from acetyl-CoA: step 1/1.</text>
</comment>
<comment type="cofactor">
    <cofactor evidence="7">
        <name>Zn(2+)</name>
        <dbReference type="ChEBI" id="CHEBI:29105"/>
    </cofactor>
    <text evidence="7">Binds 1 zinc ion per subunit.</text>
</comment>
<keyword evidence="4 7" id="KW-0863">Zinc-finger</keyword>
<reference evidence="9" key="2">
    <citation type="journal article" date="2015" name="Sci. Rep.">
        <title>The location and translocation of ndh genes of chloroplast origin in the Orchidaceae family.</title>
        <authorList>
            <person name="Lin C.S."/>
            <person name="Chen J.J."/>
            <person name="Huang Y.T."/>
            <person name="Chan M.T."/>
            <person name="Daniell H."/>
            <person name="Chang W.J."/>
            <person name="Hsu C.T."/>
            <person name="Liao D.C."/>
            <person name="Wu F.H."/>
            <person name="Lin S.Y."/>
            <person name="Liao C.F."/>
            <person name="Deyholos M.K."/>
            <person name="Wong G.K."/>
            <person name="Albert V.A."/>
            <person name="Chou M.L."/>
            <person name="Chen C.Y."/>
            <person name="Shih M.C."/>
        </authorList>
    </citation>
    <scope>NUCLEOTIDE SEQUENCE</scope>
</reference>
<dbReference type="EC" id="2.1.3.15" evidence="7"/>
<comment type="catalytic activity">
    <reaction evidence="7">
        <text>N(6)-carboxybiotinyl-L-lysyl-[protein] + acetyl-CoA = N(6)-biotinyl-L-lysyl-[protein] + malonyl-CoA</text>
        <dbReference type="Rhea" id="RHEA:54728"/>
        <dbReference type="Rhea" id="RHEA-COMP:10505"/>
        <dbReference type="Rhea" id="RHEA-COMP:10506"/>
        <dbReference type="ChEBI" id="CHEBI:57288"/>
        <dbReference type="ChEBI" id="CHEBI:57384"/>
        <dbReference type="ChEBI" id="CHEBI:83144"/>
        <dbReference type="ChEBI" id="CHEBI:83145"/>
        <dbReference type="EC" id="2.1.3.15"/>
    </reaction>
</comment>
<protein>
    <recommendedName>
        <fullName evidence="7">Acetyl-coenzyme A carboxylase carboxyl transferase subunit beta, chloroplastic</fullName>
        <shortName evidence="7">ACCase subunit beta</shortName>
        <shortName evidence="7">Acetyl-CoA carboxylase carboxyltransferase subunit beta</shortName>
        <ecNumber evidence="7">2.1.3.15</ecNumber>
    </recommendedName>
</protein>
<sequence length="487" mass="55247">MEKCWFNSILSNNKLEHRCGLSKSMDSLDGIGHTSGSKEPILNDAEKRIPSWSDSGSYSFGNINYLDYLFDSRNILSLISDDTFLVRNSNGDSYSVYFDIENQIFEIDNANSFLNELEILFYSYLNSGSKSSNYYYYYSMYDTQSNWNNHINSCIDSYLRFEISLNSDIYSGIDSYIYSFICTESKSISSIESGNSSIKTSTSYLNKRGRSNDFDINTKYRQLWVQCENCYGLNYKKFFRSKMNICEHCGYHLKMSSSERIELFIDPDTWEPMDEDMVSIDPIEFHSEEEPYRDRIFFYQKKMGLTEAVQTGIGQLNSIPIAIGVMDFQFMGGSMGSVVGEKITRLIEYAINRSLPVIIVCASGGARMQEGSLSLMQMAKISSASYDYQSNKKLFYVSILTSPTTGGVTASFGMLGDIIIAEPNAYIAFAGKRVIEQTLKKTVPDGSQAAEYLFHKGLFDPIVPRNLLKGVLSELFQLQGFLPLNQD</sequence>
<evidence type="ECO:0000256" key="5">
    <source>
        <dbReference type="ARBA" id="ARBA00022833"/>
    </source>
</evidence>
<keyword evidence="3 7" id="KW-0547">Nucleotide-binding</keyword>
<dbReference type="HAMAP" id="MF_01395">
    <property type="entry name" value="AcetylCoA_CT_beta"/>
    <property type="match status" value="1"/>
</dbReference>
<feature type="zinc finger region" description="C4-type" evidence="7">
    <location>
        <begin position="227"/>
        <end position="249"/>
    </location>
</feature>
<dbReference type="EMBL" id="KJ566307">
    <property type="protein sequence ID" value="AID52228.1"/>
    <property type="molecule type" value="Genomic_DNA"/>
</dbReference>
<geneLocation type="chloroplast" evidence="9"/>
<evidence type="ECO:0000256" key="6">
    <source>
        <dbReference type="ARBA" id="ARBA00022840"/>
    </source>
</evidence>
<evidence type="ECO:0000256" key="3">
    <source>
        <dbReference type="ARBA" id="ARBA00022741"/>
    </source>
</evidence>
<comment type="subunit">
    <text evidence="7">Acetyl-CoA carboxylase is a heterohexamer composed of biotin carboxyl carrier protein, biotin carboxylase and two subunits each of ACCase subunit alpha and ACCase plastid-coded subunit beta (accD).</text>
</comment>
<keyword evidence="7" id="KW-0276">Fatty acid metabolism</keyword>
<feature type="binding site" evidence="7">
    <location>
        <position position="249"/>
    </location>
    <ligand>
        <name>Zn(2+)</name>
        <dbReference type="ChEBI" id="CHEBI:29105"/>
    </ligand>
</feature>
<feature type="binding site" evidence="7">
    <location>
        <position position="227"/>
    </location>
    <ligand>
        <name>Zn(2+)</name>
        <dbReference type="ChEBI" id="CHEBI:29105"/>
    </ligand>
</feature>
<organism evidence="9">
    <name type="scientific">Paphiopedilum armeniacum</name>
    <name type="common">Golden slipper orchid</name>
    <dbReference type="NCBI Taxonomy" id="53069"/>
    <lineage>
        <taxon>Eukaryota</taxon>
        <taxon>Viridiplantae</taxon>
        <taxon>Streptophyta</taxon>
        <taxon>Embryophyta</taxon>
        <taxon>Tracheophyta</taxon>
        <taxon>Spermatophyta</taxon>
        <taxon>Magnoliopsida</taxon>
        <taxon>Liliopsida</taxon>
        <taxon>Asparagales</taxon>
        <taxon>Orchidaceae</taxon>
        <taxon>Cypripedioideae</taxon>
        <taxon>Paphiopedilum</taxon>
    </lineage>
</organism>
<accession>A0A0D3M9T8</accession>
<evidence type="ECO:0000256" key="1">
    <source>
        <dbReference type="ARBA" id="ARBA00011842"/>
    </source>
</evidence>
<evidence type="ECO:0000259" key="8">
    <source>
        <dbReference type="PROSITE" id="PS50980"/>
    </source>
</evidence>
<dbReference type="PANTHER" id="PTHR42995:SF5">
    <property type="entry name" value="ACETYL-COENZYME A CARBOXYLASE CARBOXYL TRANSFERASE SUBUNIT BETA, CHLOROPLASTIC"/>
    <property type="match status" value="1"/>
</dbReference>
<keyword evidence="5 7" id="KW-0862">Zinc</keyword>
<evidence type="ECO:0000313" key="10">
    <source>
        <dbReference type="EMBL" id="BAX88088.1"/>
    </source>
</evidence>
<dbReference type="GO" id="GO:0006633">
    <property type="term" value="P:fatty acid biosynthetic process"/>
    <property type="evidence" value="ECO:0007669"/>
    <property type="project" value="UniProtKB-KW"/>
</dbReference>
<reference evidence="9" key="1">
    <citation type="submission" date="2014-03" db="EMBL/GenBank/DDBJ databases">
        <authorList>
            <person name="Shih M.-C."/>
            <person name="Chen J.J.W."/>
            <person name="Huang Y.-T."/>
            <person name="Chan M.-T."/>
            <person name="Daniell H."/>
            <person name="Albert V."/>
            <person name="Hsu C.-T."/>
            <person name="Chang W.-J."/>
            <person name="Liao D.-C."/>
            <person name="Wu F.-H."/>
            <person name="Lin S.-Y."/>
            <person name="Liao C.-F."/>
            <person name="Chen C.-Y."/>
            <person name="Lin C.-S."/>
        </authorList>
    </citation>
    <scope>NUCLEOTIDE SEQUENCE</scope>
</reference>
<dbReference type="InterPro" id="IPR000438">
    <property type="entry name" value="Acetyl_CoA_COase_Trfase_b_su"/>
</dbReference>
<keyword evidence="2 7" id="KW-0808">Transferase</keyword>
<keyword evidence="6 7" id="KW-0067">ATP-binding</keyword>
<comment type="subunit">
    <text evidence="1">Acetyl-CoA carboxylase is a heterohexamer composed of biotin carboxyl carrier protein, biotin carboxylase and 2 subunits each of ACCase subunit alpha and ACCase plastid-coded subunit beta (accD).</text>
</comment>
<dbReference type="InterPro" id="IPR029045">
    <property type="entry name" value="ClpP/crotonase-like_dom_sf"/>
</dbReference>
<dbReference type="InterPro" id="IPR011762">
    <property type="entry name" value="COA_CT_N"/>
</dbReference>
<proteinExistence type="inferred from homology"/>
<dbReference type="PROSITE" id="PS50980">
    <property type="entry name" value="COA_CT_NTER"/>
    <property type="match status" value="1"/>
</dbReference>